<keyword evidence="1" id="KW-0812">Transmembrane</keyword>
<proteinExistence type="predicted"/>
<sequence>MLPDACSLNTASWPKQSEDTMDLAKAMHDVDSIADMIAALTSLHKSKIVRKLEICLMMWCQLPIGVAYVMTLTRSERKSVRTQATPPFIVGLSFLYPIYMKLLIFLDSSGI</sequence>
<dbReference type="AlphaFoldDB" id="A0A4Y7K5L6"/>
<keyword evidence="1" id="KW-0472">Membrane</keyword>
<keyword evidence="3" id="KW-1185">Reference proteome</keyword>
<keyword evidence="1" id="KW-1133">Transmembrane helix</keyword>
<feature type="transmembrane region" description="Helical" evidence="1">
    <location>
        <begin position="54"/>
        <end position="72"/>
    </location>
</feature>
<feature type="transmembrane region" description="Helical" evidence="1">
    <location>
        <begin position="84"/>
        <end position="106"/>
    </location>
</feature>
<reference evidence="2 3" key="1">
    <citation type="journal article" date="2018" name="Science">
        <title>The opium poppy genome and morphinan production.</title>
        <authorList>
            <person name="Guo L."/>
            <person name="Winzer T."/>
            <person name="Yang X."/>
            <person name="Li Y."/>
            <person name="Ning Z."/>
            <person name="He Z."/>
            <person name="Teodor R."/>
            <person name="Lu Y."/>
            <person name="Bowser T.A."/>
            <person name="Graham I.A."/>
            <person name="Ye K."/>
        </authorList>
    </citation>
    <scope>NUCLEOTIDE SEQUENCE [LARGE SCALE GENOMIC DNA]</scope>
    <source>
        <strain evidence="3">cv. HN1</strain>
        <tissue evidence="2">Leaves</tissue>
    </source>
</reference>
<organism evidence="2 3">
    <name type="scientific">Papaver somniferum</name>
    <name type="common">Opium poppy</name>
    <dbReference type="NCBI Taxonomy" id="3469"/>
    <lineage>
        <taxon>Eukaryota</taxon>
        <taxon>Viridiplantae</taxon>
        <taxon>Streptophyta</taxon>
        <taxon>Embryophyta</taxon>
        <taxon>Tracheophyta</taxon>
        <taxon>Spermatophyta</taxon>
        <taxon>Magnoliopsida</taxon>
        <taxon>Ranunculales</taxon>
        <taxon>Papaveraceae</taxon>
        <taxon>Papaveroideae</taxon>
        <taxon>Papaver</taxon>
    </lineage>
</organism>
<evidence type="ECO:0000313" key="3">
    <source>
        <dbReference type="Proteomes" id="UP000316621"/>
    </source>
</evidence>
<gene>
    <name evidence="2" type="ORF">C5167_011334</name>
</gene>
<dbReference type="EMBL" id="CM010720">
    <property type="protein sequence ID" value="RZC67640.1"/>
    <property type="molecule type" value="Genomic_DNA"/>
</dbReference>
<dbReference type="Proteomes" id="UP000316621">
    <property type="component" value="Chromosome 6"/>
</dbReference>
<dbReference type="Gramene" id="RZC67640">
    <property type="protein sequence ID" value="RZC67640"/>
    <property type="gene ID" value="C5167_011334"/>
</dbReference>
<evidence type="ECO:0000256" key="1">
    <source>
        <dbReference type="SAM" id="Phobius"/>
    </source>
</evidence>
<protein>
    <submittedName>
        <fullName evidence="2">Uncharacterized protein</fullName>
    </submittedName>
</protein>
<accession>A0A4Y7K5L6</accession>
<name>A0A4Y7K5L6_PAPSO</name>
<evidence type="ECO:0000313" key="2">
    <source>
        <dbReference type="EMBL" id="RZC67640.1"/>
    </source>
</evidence>